<gene>
    <name evidence="2" type="ORF">HYZ11_01915</name>
</gene>
<feature type="region of interest" description="Disordered" evidence="1">
    <location>
        <begin position="79"/>
        <end position="104"/>
    </location>
</feature>
<proteinExistence type="predicted"/>
<dbReference type="Proteomes" id="UP000782312">
    <property type="component" value="Unassembled WGS sequence"/>
</dbReference>
<accession>A0A932HVB3</accession>
<dbReference type="EMBL" id="JACPUR010000002">
    <property type="protein sequence ID" value="MBI3126344.1"/>
    <property type="molecule type" value="Genomic_DNA"/>
</dbReference>
<sequence>MNLDIKPPRHCPYLGDLQGADGVRSYPSSRNVCHGRPSLKRGFFRAIMRPFTPVPAGWQAKFCLFAHAKCPHFQENQAASAPGLMQRNGEGLSPRPGEGKERKA</sequence>
<dbReference type="AlphaFoldDB" id="A0A932HVB3"/>
<organism evidence="2 3">
    <name type="scientific">Tectimicrobiota bacterium</name>
    <dbReference type="NCBI Taxonomy" id="2528274"/>
    <lineage>
        <taxon>Bacteria</taxon>
        <taxon>Pseudomonadati</taxon>
        <taxon>Nitrospinota/Tectimicrobiota group</taxon>
        <taxon>Candidatus Tectimicrobiota</taxon>
    </lineage>
</organism>
<name>A0A932HVB3_UNCTE</name>
<evidence type="ECO:0000313" key="3">
    <source>
        <dbReference type="Proteomes" id="UP000782312"/>
    </source>
</evidence>
<comment type="caution">
    <text evidence="2">The sequence shown here is derived from an EMBL/GenBank/DDBJ whole genome shotgun (WGS) entry which is preliminary data.</text>
</comment>
<protein>
    <submittedName>
        <fullName evidence="2">Uncharacterized protein</fullName>
    </submittedName>
</protein>
<evidence type="ECO:0000256" key="1">
    <source>
        <dbReference type="SAM" id="MobiDB-lite"/>
    </source>
</evidence>
<reference evidence="2" key="1">
    <citation type="submission" date="2020-07" db="EMBL/GenBank/DDBJ databases">
        <title>Huge and variable diversity of episymbiotic CPR bacteria and DPANN archaea in groundwater ecosystems.</title>
        <authorList>
            <person name="He C.Y."/>
            <person name="Keren R."/>
            <person name="Whittaker M."/>
            <person name="Farag I.F."/>
            <person name="Doudna J."/>
            <person name="Cate J.H.D."/>
            <person name="Banfield J.F."/>
        </authorList>
    </citation>
    <scope>NUCLEOTIDE SEQUENCE</scope>
    <source>
        <strain evidence="2">NC_groundwater_763_Ag_S-0.2um_68_21</strain>
    </source>
</reference>
<evidence type="ECO:0000313" key="2">
    <source>
        <dbReference type="EMBL" id="MBI3126344.1"/>
    </source>
</evidence>